<dbReference type="Proteomes" id="UP000828390">
    <property type="component" value="Unassembled WGS sequence"/>
</dbReference>
<keyword evidence="2" id="KW-1185">Reference proteome</keyword>
<protein>
    <submittedName>
        <fullName evidence="1">Uncharacterized protein</fullName>
    </submittedName>
</protein>
<name>A0A9D4DP43_DREPO</name>
<dbReference type="EMBL" id="JAIWYP010000010">
    <property type="protein sequence ID" value="KAH3752281.1"/>
    <property type="molecule type" value="Genomic_DNA"/>
</dbReference>
<evidence type="ECO:0000313" key="2">
    <source>
        <dbReference type="Proteomes" id="UP000828390"/>
    </source>
</evidence>
<gene>
    <name evidence="1" type="ORF">DPMN_186897</name>
</gene>
<reference evidence="1" key="2">
    <citation type="submission" date="2020-11" db="EMBL/GenBank/DDBJ databases">
        <authorList>
            <person name="McCartney M.A."/>
            <person name="Auch B."/>
            <person name="Kono T."/>
            <person name="Mallez S."/>
            <person name="Becker A."/>
            <person name="Gohl D.M."/>
            <person name="Silverstein K.A.T."/>
            <person name="Koren S."/>
            <person name="Bechman K.B."/>
            <person name="Herman A."/>
            <person name="Abrahante J.E."/>
            <person name="Garbe J."/>
        </authorList>
    </citation>
    <scope>NUCLEOTIDE SEQUENCE</scope>
    <source>
        <strain evidence="1">Duluth1</strain>
        <tissue evidence="1">Whole animal</tissue>
    </source>
</reference>
<dbReference type="AlphaFoldDB" id="A0A9D4DP43"/>
<evidence type="ECO:0000313" key="1">
    <source>
        <dbReference type="EMBL" id="KAH3752281.1"/>
    </source>
</evidence>
<organism evidence="1 2">
    <name type="scientific">Dreissena polymorpha</name>
    <name type="common">Zebra mussel</name>
    <name type="synonym">Mytilus polymorpha</name>
    <dbReference type="NCBI Taxonomy" id="45954"/>
    <lineage>
        <taxon>Eukaryota</taxon>
        <taxon>Metazoa</taxon>
        <taxon>Spiralia</taxon>
        <taxon>Lophotrochozoa</taxon>
        <taxon>Mollusca</taxon>
        <taxon>Bivalvia</taxon>
        <taxon>Autobranchia</taxon>
        <taxon>Heteroconchia</taxon>
        <taxon>Euheterodonta</taxon>
        <taxon>Imparidentia</taxon>
        <taxon>Neoheterodontei</taxon>
        <taxon>Myida</taxon>
        <taxon>Dreissenoidea</taxon>
        <taxon>Dreissenidae</taxon>
        <taxon>Dreissena</taxon>
    </lineage>
</organism>
<accession>A0A9D4DP43</accession>
<comment type="caution">
    <text evidence="1">The sequence shown here is derived from an EMBL/GenBank/DDBJ whole genome shotgun (WGS) entry which is preliminary data.</text>
</comment>
<proteinExistence type="predicted"/>
<reference evidence="1" key="1">
    <citation type="journal article" date="2019" name="bioRxiv">
        <title>The Genome of the Zebra Mussel, Dreissena polymorpha: A Resource for Invasive Species Research.</title>
        <authorList>
            <person name="McCartney M.A."/>
            <person name="Auch B."/>
            <person name="Kono T."/>
            <person name="Mallez S."/>
            <person name="Zhang Y."/>
            <person name="Obille A."/>
            <person name="Becker A."/>
            <person name="Abrahante J.E."/>
            <person name="Garbe J."/>
            <person name="Badalamenti J.P."/>
            <person name="Herman A."/>
            <person name="Mangelson H."/>
            <person name="Liachko I."/>
            <person name="Sullivan S."/>
            <person name="Sone E.D."/>
            <person name="Koren S."/>
            <person name="Silverstein K.A.T."/>
            <person name="Beckman K.B."/>
            <person name="Gohl D.M."/>
        </authorList>
    </citation>
    <scope>NUCLEOTIDE SEQUENCE</scope>
    <source>
        <strain evidence="1">Duluth1</strain>
        <tissue evidence="1">Whole animal</tissue>
    </source>
</reference>
<sequence>MALNRIAAFFVFHCARVFSPSDDDGGSVNVHKNSDYYDRSRLTTTSCDHSRGNSLLERNEWSVGGLRSSVDHTVNRLQSGFIVFH</sequence>